<evidence type="ECO:0000313" key="2">
    <source>
        <dbReference type="Proteomes" id="UP000784294"/>
    </source>
</evidence>
<evidence type="ECO:0000313" key="1">
    <source>
        <dbReference type="EMBL" id="VEL29276.1"/>
    </source>
</evidence>
<organism evidence="1 2">
    <name type="scientific">Protopolystoma xenopodis</name>
    <dbReference type="NCBI Taxonomy" id="117903"/>
    <lineage>
        <taxon>Eukaryota</taxon>
        <taxon>Metazoa</taxon>
        <taxon>Spiralia</taxon>
        <taxon>Lophotrochozoa</taxon>
        <taxon>Platyhelminthes</taxon>
        <taxon>Monogenea</taxon>
        <taxon>Polyopisthocotylea</taxon>
        <taxon>Polystomatidea</taxon>
        <taxon>Polystomatidae</taxon>
        <taxon>Protopolystoma</taxon>
    </lineage>
</organism>
<keyword evidence="2" id="KW-1185">Reference proteome</keyword>
<comment type="caution">
    <text evidence="1">The sequence shown here is derived from an EMBL/GenBank/DDBJ whole genome shotgun (WGS) entry which is preliminary data.</text>
</comment>
<dbReference type="EMBL" id="CAAALY010101737">
    <property type="protein sequence ID" value="VEL29276.1"/>
    <property type="molecule type" value="Genomic_DNA"/>
</dbReference>
<sequence length="99" mass="11534">MNKTSCPDDVHHNYRIPPSRSVKLNKKHAKMGRKMAYLPAWIPSYRHSRSIRFSPRLRLFVSPPIRHYLAEKFRSLGLARITEGKECTVVYTLYCIAAC</sequence>
<proteinExistence type="predicted"/>
<gene>
    <name evidence="1" type="ORF">PXEA_LOCUS22716</name>
</gene>
<dbReference type="AlphaFoldDB" id="A0A448X6J0"/>
<protein>
    <submittedName>
        <fullName evidence="1">Uncharacterized protein</fullName>
    </submittedName>
</protein>
<name>A0A448X6J0_9PLAT</name>
<dbReference type="Proteomes" id="UP000784294">
    <property type="component" value="Unassembled WGS sequence"/>
</dbReference>
<reference evidence="1" key="1">
    <citation type="submission" date="2018-11" db="EMBL/GenBank/DDBJ databases">
        <authorList>
            <consortium name="Pathogen Informatics"/>
        </authorList>
    </citation>
    <scope>NUCLEOTIDE SEQUENCE</scope>
</reference>
<accession>A0A448X6J0</accession>